<proteinExistence type="predicted"/>
<evidence type="ECO:0000313" key="3">
    <source>
        <dbReference type="EMBL" id="QDT33257.1"/>
    </source>
</evidence>
<keyword evidence="2" id="KW-0812">Transmembrane</keyword>
<dbReference type="EMBL" id="CP036267">
    <property type="protein sequence ID" value="QDT33257.1"/>
    <property type="molecule type" value="Genomic_DNA"/>
</dbReference>
<dbReference type="AlphaFoldDB" id="A0A517QNV4"/>
<keyword evidence="2" id="KW-0472">Membrane</keyword>
<feature type="transmembrane region" description="Helical" evidence="2">
    <location>
        <begin position="98"/>
        <end position="119"/>
    </location>
</feature>
<keyword evidence="2" id="KW-1133">Transmembrane helix</keyword>
<gene>
    <name evidence="3" type="ORF">Mal48_25100</name>
</gene>
<evidence type="ECO:0000256" key="1">
    <source>
        <dbReference type="SAM" id="MobiDB-lite"/>
    </source>
</evidence>
<evidence type="ECO:0000313" key="4">
    <source>
        <dbReference type="Proteomes" id="UP000315724"/>
    </source>
</evidence>
<dbReference type="KEGG" id="tpol:Mal48_25100"/>
<name>A0A517QNV4_9PLAN</name>
<organism evidence="3 4">
    <name type="scientific">Thalassoglobus polymorphus</name>
    <dbReference type="NCBI Taxonomy" id="2527994"/>
    <lineage>
        <taxon>Bacteria</taxon>
        <taxon>Pseudomonadati</taxon>
        <taxon>Planctomycetota</taxon>
        <taxon>Planctomycetia</taxon>
        <taxon>Planctomycetales</taxon>
        <taxon>Planctomycetaceae</taxon>
        <taxon>Thalassoglobus</taxon>
    </lineage>
</organism>
<dbReference type="OrthoDB" id="269673at2"/>
<dbReference type="Proteomes" id="UP000315724">
    <property type="component" value="Chromosome"/>
</dbReference>
<evidence type="ECO:0000256" key="2">
    <source>
        <dbReference type="SAM" id="Phobius"/>
    </source>
</evidence>
<reference evidence="3 4" key="1">
    <citation type="submission" date="2019-02" db="EMBL/GenBank/DDBJ databases">
        <title>Deep-cultivation of Planctomycetes and their phenomic and genomic characterization uncovers novel biology.</title>
        <authorList>
            <person name="Wiegand S."/>
            <person name="Jogler M."/>
            <person name="Boedeker C."/>
            <person name="Pinto D."/>
            <person name="Vollmers J."/>
            <person name="Rivas-Marin E."/>
            <person name="Kohn T."/>
            <person name="Peeters S.H."/>
            <person name="Heuer A."/>
            <person name="Rast P."/>
            <person name="Oberbeckmann S."/>
            <person name="Bunk B."/>
            <person name="Jeske O."/>
            <person name="Meyerdierks A."/>
            <person name="Storesund J.E."/>
            <person name="Kallscheuer N."/>
            <person name="Luecker S."/>
            <person name="Lage O.M."/>
            <person name="Pohl T."/>
            <person name="Merkel B.J."/>
            <person name="Hornburger P."/>
            <person name="Mueller R.-W."/>
            <person name="Bruemmer F."/>
            <person name="Labrenz M."/>
            <person name="Spormann A.M."/>
            <person name="Op den Camp H."/>
            <person name="Overmann J."/>
            <person name="Amann R."/>
            <person name="Jetten M.S.M."/>
            <person name="Mascher T."/>
            <person name="Medema M.H."/>
            <person name="Devos D.P."/>
            <person name="Kaster A.-K."/>
            <person name="Ovreas L."/>
            <person name="Rohde M."/>
            <person name="Galperin M.Y."/>
            <person name="Jogler C."/>
        </authorList>
    </citation>
    <scope>NUCLEOTIDE SEQUENCE [LARGE SCALE GENOMIC DNA]</scope>
    <source>
        <strain evidence="3 4">Mal48</strain>
    </source>
</reference>
<sequence>MPIAFKCSCGKAYKVPDNAAGKKFKCKACEKPLQVPAPGTKKAKKKVAAEHDPFSMDFGLEDDAAPVALPPRRKKGGESTPKKKKSGASPKTESKKGLYIGIGVVAFLLVGGVGGFFAVQSMNAGAAPAAPVQVQYSTLKHELGGFSIKYPSDWEMKEGGGSGGRPPYASFEDGTAYISIRHNPKGASIGSMASLPSGGPIIPGEQVEEEPPAKSVHEFMAETVYSIDFKDFEELPGKEFKVPYGIGWLSEFTGTEGFGSKKKAYRLTLTGTNFQYNVICKCPSHKWDNYEAIFMEVIKSIGR</sequence>
<feature type="region of interest" description="Disordered" evidence="1">
    <location>
        <begin position="56"/>
        <end position="93"/>
    </location>
</feature>
<protein>
    <submittedName>
        <fullName evidence="3">Uncharacterized protein</fullName>
    </submittedName>
</protein>
<keyword evidence="4" id="KW-1185">Reference proteome</keyword>
<dbReference type="RefSeq" id="WP_145199301.1">
    <property type="nucleotide sequence ID" value="NZ_CP036267.1"/>
</dbReference>
<accession>A0A517QNV4</accession>